<name>A0A813MNE7_9BILA</name>
<dbReference type="PANTHER" id="PTHR13211">
    <property type="entry name" value="TELOMERASE CAJAL BODY PROTEIN 1"/>
    <property type="match status" value="1"/>
</dbReference>
<dbReference type="InterPro" id="IPR001680">
    <property type="entry name" value="WD40_rpt"/>
</dbReference>
<dbReference type="Gene3D" id="2.130.10.10">
    <property type="entry name" value="YVTN repeat-like/Quinoprotein amine dehydrogenase"/>
    <property type="match status" value="2"/>
</dbReference>
<dbReference type="Gene3D" id="1.20.1280.50">
    <property type="match status" value="1"/>
</dbReference>
<dbReference type="AlphaFoldDB" id="A0A813MNE7"/>
<evidence type="ECO:0000313" key="3">
    <source>
        <dbReference type="EMBL" id="CAF0724358.1"/>
    </source>
</evidence>
<reference evidence="3" key="1">
    <citation type="submission" date="2021-02" db="EMBL/GenBank/DDBJ databases">
        <authorList>
            <person name="Nowell W R."/>
        </authorList>
    </citation>
    <scope>NUCLEOTIDE SEQUENCE</scope>
</reference>
<dbReference type="InterPro" id="IPR036322">
    <property type="entry name" value="WD40_repeat_dom_sf"/>
</dbReference>
<evidence type="ECO:0000256" key="2">
    <source>
        <dbReference type="ARBA" id="ARBA00041558"/>
    </source>
</evidence>
<evidence type="ECO:0000313" key="4">
    <source>
        <dbReference type="Proteomes" id="UP000663870"/>
    </source>
</evidence>
<dbReference type="Proteomes" id="UP000663870">
    <property type="component" value="Unassembled WGS sequence"/>
</dbReference>
<protein>
    <recommendedName>
        <fullName evidence="2">WD repeat-containing protein 79</fullName>
    </recommendedName>
</protein>
<comment type="caution">
    <text evidence="3">The sequence shown here is derived from an EMBL/GenBank/DDBJ whole genome shotgun (WGS) entry which is preliminary data.</text>
</comment>
<evidence type="ECO:0000256" key="1">
    <source>
        <dbReference type="ARBA" id="ARBA00038279"/>
    </source>
</evidence>
<dbReference type="InterPro" id="IPR015943">
    <property type="entry name" value="WD40/YVTN_repeat-like_dom_sf"/>
</dbReference>
<gene>
    <name evidence="3" type="ORF">JXQ802_LOCUS11</name>
</gene>
<dbReference type="InterPro" id="IPR051150">
    <property type="entry name" value="SWT21/TCAB1_mRNA_Telomere"/>
</dbReference>
<dbReference type="EMBL" id="CAJNOL010000001">
    <property type="protein sequence ID" value="CAF0724358.1"/>
    <property type="molecule type" value="Genomic_DNA"/>
</dbReference>
<dbReference type="Pfam" id="PF00400">
    <property type="entry name" value="WD40"/>
    <property type="match status" value="2"/>
</dbReference>
<dbReference type="SUPFAM" id="SSF50978">
    <property type="entry name" value="WD40 repeat-like"/>
    <property type="match status" value="1"/>
</dbReference>
<dbReference type="SUPFAM" id="SSF81383">
    <property type="entry name" value="F-box domain"/>
    <property type="match status" value="1"/>
</dbReference>
<dbReference type="SMART" id="SM00320">
    <property type="entry name" value="WD40"/>
    <property type="match status" value="3"/>
</dbReference>
<comment type="similarity">
    <text evidence="1">Belongs to the TCAB1 family.</text>
</comment>
<sequence>MSSESINDDQDCNDGSCQCGLFRLLPPEIWLNLFSYMSAEFIIEKFSLVCKPLRRFILLSQSYWKYRYERRVRAPYRSIPNINETWVNVCHQLERTGHEWQQCAEQHHNVLSISGAHIGPITDTILLENGYTCVTGSRDSSICCWDLRRLVRPEETKLSNAFGSPYIFKRSQDHQQRWIWSLDHEGNILSSTSSNSEIRLWDINEEMREILRIKLQATFAMTHRLRNSLLYAGVYNGHLHVYDTRINNTETNNTPIHIERVTPRGYIHALELQDNYILIIHKSSTLCIYDQRTWQKIENVPLHLGERVSSYYKNSLLFLGDTEGFVHIFNWKNDHCEFVEKIRTEHSCPITALSHSRGILQTCTAATKTLAIDQLSTPIKHLASIKADTFDQHICMDAHDNGLTVIGGSDNNLITVYRDEFRRHYTL</sequence>
<accession>A0A813MNE7</accession>
<proteinExistence type="inferred from homology"/>
<keyword evidence="4" id="KW-1185">Reference proteome</keyword>
<organism evidence="3 4">
    <name type="scientific">Rotaria sordida</name>
    <dbReference type="NCBI Taxonomy" id="392033"/>
    <lineage>
        <taxon>Eukaryota</taxon>
        <taxon>Metazoa</taxon>
        <taxon>Spiralia</taxon>
        <taxon>Gnathifera</taxon>
        <taxon>Rotifera</taxon>
        <taxon>Eurotatoria</taxon>
        <taxon>Bdelloidea</taxon>
        <taxon>Philodinida</taxon>
        <taxon>Philodinidae</taxon>
        <taxon>Rotaria</taxon>
    </lineage>
</organism>
<dbReference type="InterPro" id="IPR036047">
    <property type="entry name" value="F-box-like_dom_sf"/>
</dbReference>
<dbReference type="PANTHER" id="PTHR13211:SF0">
    <property type="entry name" value="TELOMERASE CAJAL BODY PROTEIN 1"/>
    <property type="match status" value="1"/>
</dbReference>